<dbReference type="EMBL" id="JAVDSB010000001">
    <property type="protein sequence ID" value="MDR6550285.1"/>
    <property type="molecule type" value="Genomic_DNA"/>
</dbReference>
<proteinExistence type="inferred from homology"/>
<evidence type="ECO:0000256" key="6">
    <source>
        <dbReference type="ARBA" id="ARBA00023136"/>
    </source>
</evidence>
<keyword evidence="3" id="KW-1003">Cell membrane</keyword>
<dbReference type="InterPro" id="IPR035906">
    <property type="entry name" value="MetI-like_sf"/>
</dbReference>
<feature type="transmembrane region" description="Helical" evidence="7">
    <location>
        <begin position="146"/>
        <end position="168"/>
    </location>
</feature>
<accession>A0ABU1NS30</accession>
<feature type="transmembrane region" description="Helical" evidence="7">
    <location>
        <begin position="289"/>
        <end position="312"/>
    </location>
</feature>
<comment type="similarity">
    <text evidence="7">Belongs to the binding-protein-dependent transport system permease family.</text>
</comment>
<evidence type="ECO:0000259" key="8">
    <source>
        <dbReference type="PROSITE" id="PS50928"/>
    </source>
</evidence>
<dbReference type="InterPro" id="IPR000515">
    <property type="entry name" value="MetI-like"/>
</dbReference>
<dbReference type="Gene3D" id="1.10.3720.10">
    <property type="entry name" value="MetI-like"/>
    <property type="match status" value="1"/>
</dbReference>
<feature type="transmembrane region" description="Helical" evidence="7">
    <location>
        <begin position="221"/>
        <end position="240"/>
    </location>
</feature>
<evidence type="ECO:0000256" key="4">
    <source>
        <dbReference type="ARBA" id="ARBA00022692"/>
    </source>
</evidence>
<dbReference type="PANTHER" id="PTHR30465">
    <property type="entry name" value="INNER MEMBRANE ABC TRANSPORTER"/>
    <property type="match status" value="1"/>
</dbReference>
<gene>
    <name evidence="9" type="ORF">J2736_001468</name>
</gene>
<evidence type="ECO:0000313" key="9">
    <source>
        <dbReference type="EMBL" id="MDR6550285.1"/>
    </source>
</evidence>
<evidence type="ECO:0000256" key="1">
    <source>
        <dbReference type="ARBA" id="ARBA00004651"/>
    </source>
</evidence>
<name>A0ABU1NS30_9BACL</name>
<evidence type="ECO:0000256" key="2">
    <source>
        <dbReference type="ARBA" id="ARBA00022448"/>
    </source>
</evidence>
<dbReference type="Proteomes" id="UP001267290">
    <property type="component" value="Unassembled WGS sequence"/>
</dbReference>
<dbReference type="CDD" id="cd06261">
    <property type="entry name" value="TM_PBP2"/>
    <property type="match status" value="1"/>
</dbReference>
<keyword evidence="5 7" id="KW-1133">Transmembrane helix</keyword>
<keyword evidence="4 7" id="KW-0812">Transmembrane</keyword>
<dbReference type="PANTHER" id="PTHR30465:SF0">
    <property type="entry name" value="OLIGOPEPTIDE TRANSPORT SYSTEM PERMEASE PROTEIN APPB"/>
    <property type="match status" value="1"/>
</dbReference>
<evidence type="ECO:0000256" key="5">
    <source>
        <dbReference type="ARBA" id="ARBA00022989"/>
    </source>
</evidence>
<evidence type="ECO:0000313" key="10">
    <source>
        <dbReference type="Proteomes" id="UP001267290"/>
    </source>
</evidence>
<dbReference type="PROSITE" id="PS50928">
    <property type="entry name" value="ABC_TM1"/>
    <property type="match status" value="1"/>
</dbReference>
<dbReference type="SUPFAM" id="SSF161098">
    <property type="entry name" value="MetI-like"/>
    <property type="match status" value="1"/>
</dbReference>
<protein>
    <submittedName>
        <fullName evidence="9">ABC-type dipeptide/oligopeptide/nickel transport system permease component</fullName>
    </submittedName>
</protein>
<feature type="domain" description="ABC transmembrane type-1" evidence="8">
    <location>
        <begin position="136"/>
        <end position="339"/>
    </location>
</feature>
<sequence length="354" mass="39227">MKFIMKWGFLSFITITAVILMSNISKAFILEAPDLLRINLSSESTNEEVVSQLPGSRIVDAKLHIISVPYGRVDEYGKLASKLPGVFLPRKVQLEKPAFSFHYYLFSFKELLLNYSHGDLGLIRTGNYDIPVKKVLKETVVRTCTYLIPGLIVGVLFSTLLSLVASMWGTIGRLLNSVHALLSGLPDFLLIILIQLASIYLTRLTGRNIILVAHYGNHIPFTIPFLAIALIPGVLIYGTLRLAIEREMKQDYITTALAKGLTKREVLFHHVIRNIMSDLLMVMPKATTLAIASMAVAEAMCDILGLGGYLVSPRVQNISATPIFCIVLVIIAIIFHVIYAWLSKLFVVKIGEGA</sequence>
<keyword evidence="10" id="KW-1185">Reference proteome</keyword>
<feature type="transmembrane region" description="Helical" evidence="7">
    <location>
        <begin position="180"/>
        <end position="201"/>
    </location>
</feature>
<reference evidence="9 10" key="1">
    <citation type="submission" date="2023-07" db="EMBL/GenBank/DDBJ databases">
        <title>Sorghum-associated microbial communities from plants grown in Nebraska, USA.</title>
        <authorList>
            <person name="Schachtman D."/>
        </authorList>
    </citation>
    <scope>NUCLEOTIDE SEQUENCE [LARGE SCALE GENOMIC DNA]</scope>
    <source>
        <strain evidence="9 10">CC258</strain>
    </source>
</reference>
<comment type="caution">
    <text evidence="9">The sequence shown here is derived from an EMBL/GenBank/DDBJ whole genome shotgun (WGS) entry which is preliminary data.</text>
</comment>
<keyword evidence="6 7" id="KW-0472">Membrane</keyword>
<comment type="subcellular location">
    <subcellularLocation>
        <location evidence="1 7">Cell membrane</location>
        <topology evidence="1 7">Multi-pass membrane protein</topology>
    </subcellularLocation>
</comment>
<feature type="transmembrane region" description="Helical" evidence="7">
    <location>
        <begin position="318"/>
        <end position="342"/>
    </location>
</feature>
<dbReference type="Pfam" id="PF00528">
    <property type="entry name" value="BPD_transp_1"/>
    <property type="match status" value="1"/>
</dbReference>
<evidence type="ECO:0000256" key="7">
    <source>
        <dbReference type="RuleBase" id="RU363032"/>
    </source>
</evidence>
<evidence type="ECO:0000256" key="3">
    <source>
        <dbReference type="ARBA" id="ARBA00022475"/>
    </source>
</evidence>
<organism evidence="9 10">
    <name type="scientific">Paenibacillus qinlingensis</name>
    <dbReference type="NCBI Taxonomy" id="1837343"/>
    <lineage>
        <taxon>Bacteria</taxon>
        <taxon>Bacillati</taxon>
        <taxon>Bacillota</taxon>
        <taxon>Bacilli</taxon>
        <taxon>Bacillales</taxon>
        <taxon>Paenibacillaceae</taxon>
        <taxon>Paenibacillus</taxon>
    </lineage>
</organism>
<keyword evidence="2 7" id="KW-0813">Transport</keyword>